<evidence type="ECO:0000256" key="1">
    <source>
        <dbReference type="SAM" id="MobiDB-lite"/>
    </source>
</evidence>
<dbReference type="RefSeq" id="WP_123234488.1">
    <property type="nucleotide sequence ID" value="NZ_RJSG01000002.1"/>
</dbReference>
<organism evidence="4 5">
    <name type="scientific">Nocardioides marmorisolisilvae</name>
    <dbReference type="NCBI Taxonomy" id="1542737"/>
    <lineage>
        <taxon>Bacteria</taxon>
        <taxon>Bacillati</taxon>
        <taxon>Actinomycetota</taxon>
        <taxon>Actinomycetes</taxon>
        <taxon>Propionibacteriales</taxon>
        <taxon>Nocardioidaceae</taxon>
        <taxon>Nocardioides</taxon>
    </lineage>
</organism>
<reference evidence="4 5" key="1">
    <citation type="submission" date="2018-11" db="EMBL/GenBank/DDBJ databases">
        <authorList>
            <person name="Li F."/>
        </authorList>
    </citation>
    <scope>NUCLEOTIDE SEQUENCE [LARGE SCALE GENOMIC DNA]</scope>
    <source>
        <strain evidence="4 5">KIS18-7</strain>
    </source>
</reference>
<feature type="compositionally biased region" description="Polar residues" evidence="1">
    <location>
        <begin position="253"/>
        <end position="263"/>
    </location>
</feature>
<comment type="caution">
    <text evidence="4">The sequence shown here is derived from an EMBL/GenBank/DDBJ whole genome shotgun (WGS) entry which is preliminary data.</text>
</comment>
<feature type="transmembrane region" description="Helical" evidence="2">
    <location>
        <begin position="331"/>
        <end position="350"/>
    </location>
</feature>
<keyword evidence="2" id="KW-0812">Transmembrane</keyword>
<gene>
    <name evidence="4" type="ORF">EFL95_13775</name>
</gene>
<feature type="chain" id="PRO_5038863329" evidence="3">
    <location>
        <begin position="25"/>
        <end position="354"/>
    </location>
</feature>
<keyword evidence="3" id="KW-0732">Signal</keyword>
<keyword evidence="2" id="KW-0472">Membrane</keyword>
<feature type="signal peptide" evidence="3">
    <location>
        <begin position="1"/>
        <end position="24"/>
    </location>
</feature>
<evidence type="ECO:0000256" key="2">
    <source>
        <dbReference type="SAM" id="Phobius"/>
    </source>
</evidence>
<evidence type="ECO:0000313" key="4">
    <source>
        <dbReference type="EMBL" id="RNL79985.1"/>
    </source>
</evidence>
<name>A0A3N0DWK8_9ACTN</name>
<feature type="compositionally biased region" description="Gly residues" evidence="1">
    <location>
        <begin position="309"/>
        <end position="323"/>
    </location>
</feature>
<proteinExistence type="predicted"/>
<accession>A0A3N0DWK8</accession>
<dbReference type="Proteomes" id="UP000277094">
    <property type="component" value="Unassembled WGS sequence"/>
</dbReference>
<sequence length="354" mass="36795">MHRTTLKILLAALALMVPTAFLTAASAETPHGSRAEVILEKKPSTGQPYYASLDGWWGHEGKSQDTGIGSTYLSLDASDGHGVVSEATIARLHRELGDGGNFDALRVAFVPFSADGSNERPVVHKGENAGEAFRWFADLGFSSALNGNKNKNDSVAVVSTLAEYTQWWRAGRPVQAFTDKLGVLDVASDGHATASATPQGRSLLDRWPAGTKISLVFYVSDGVDKDMPQVPTVKVGKDGRAMTAWMTFETVASPTNPVRTSGGYQVLTGAGTGPKAAAKPRSTATGQDQGGQAGTKPDKTGATTQPGDPGAGSGSDDGGLTGSLPGGRPTFYALLVVLLAGAVSLVTLRLRRAG</sequence>
<keyword evidence="2" id="KW-1133">Transmembrane helix</keyword>
<feature type="region of interest" description="Disordered" evidence="1">
    <location>
        <begin position="253"/>
        <end position="323"/>
    </location>
</feature>
<feature type="compositionally biased region" description="Low complexity" evidence="1">
    <location>
        <begin position="273"/>
        <end position="287"/>
    </location>
</feature>
<keyword evidence="5" id="KW-1185">Reference proteome</keyword>
<dbReference type="AlphaFoldDB" id="A0A3N0DWK8"/>
<protein>
    <submittedName>
        <fullName evidence="4">Uncharacterized protein</fullName>
    </submittedName>
</protein>
<evidence type="ECO:0000256" key="3">
    <source>
        <dbReference type="SAM" id="SignalP"/>
    </source>
</evidence>
<dbReference type="EMBL" id="RJSG01000002">
    <property type="protein sequence ID" value="RNL79985.1"/>
    <property type="molecule type" value="Genomic_DNA"/>
</dbReference>
<evidence type="ECO:0000313" key="5">
    <source>
        <dbReference type="Proteomes" id="UP000277094"/>
    </source>
</evidence>